<dbReference type="AlphaFoldDB" id="A0A0A7EIQ6"/>
<feature type="transmembrane region" description="Helical" evidence="6">
    <location>
        <begin position="263"/>
        <end position="284"/>
    </location>
</feature>
<dbReference type="HOGENOM" id="CLU_033863_5_2_6"/>
<evidence type="ECO:0000256" key="6">
    <source>
        <dbReference type="SAM" id="Phobius"/>
    </source>
</evidence>
<dbReference type="InterPro" id="IPR037185">
    <property type="entry name" value="EmrE-like"/>
</dbReference>
<dbReference type="eggNOG" id="COG0697">
    <property type="taxonomic scope" value="Bacteria"/>
</dbReference>
<accession>A0A0A7EIQ6</accession>
<reference evidence="8 9" key="1">
    <citation type="submission" date="2014-11" db="EMBL/GenBank/DDBJ databases">
        <title>Complete Genome Sequence of Pseudoalteromonas sp. Strain OCN003 Isolated from Kaneohe Bay, Oahu, Hawaii.</title>
        <authorList>
            <person name="Beurmann S."/>
            <person name="Videau P."/>
            <person name="Ushijima B."/>
            <person name="Smith A.M."/>
            <person name="Aeby G.S."/>
            <person name="Callahan S.M."/>
            <person name="Belcaid M."/>
        </authorList>
    </citation>
    <scope>NUCLEOTIDE SEQUENCE [LARGE SCALE GENOMIC DNA]</scope>
    <source>
        <strain evidence="8 9">OCN003</strain>
    </source>
</reference>
<sequence length="303" mass="32731">MTNRQFFLLLLLAAIWGASFLLIRIAVDSFAPVFLIEARVLFAAVSLSLMAILMRRKVLIKGLGRHYFIVGLFNSAIPWMLFAYAAQTLTVAMLAILNATAPIWGSLIGRIWHGQHISKQGWCGLGLGILGVILMVGLAPEMINSESLSALLAATFAAGCYGIATNYTKHVKLQVSGFDTSHGSLWATVVLLLPLLPFFPMNHLPTSDEWLAVVILGIVCTGIALIFYFDLVAEIGSASALSVTFLIPGFAAIWGYIVLGEALTFNVVVGIITVLLGTMLVTGFSPMRFLKKRKGDLQASSKL</sequence>
<evidence type="ECO:0000256" key="2">
    <source>
        <dbReference type="ARBA" id="ARBA00007362"/>
    </source>
</evidence>
<feature type="transmembrane region" description="Helical" evidence="6">
    <location>
        <begin position="145"/>
        <end position="164"/>
    </location>
</feature>
<gene>
    <name evidence="8" type="ORF">OM33_15450</name>
</gene>
<dbReference type="GO" id="GO:0016020">
    <property type="term" value="C:membrane"/>
    <property type="evidence" value="ECO:0007669"/>
    <property type="project" value="UniProtKB-SubCell"/>
</dbReference>
<keyword evidence="3 6" id="KW-0812">Transmembrane</keyword>
<evidence type="ECO:0000259" key="7">
    <source>
        <dbReference type="Pfam" id="PF00892"/>
    </source>
</evidence>
<dbReference type="RefSeq" id="WP_040134838.1">
    <property type="nucleotide sequence ID" value="NZ_CP009889.1"/>
</dbReference>
<feature type="transmembrane region" description="Helical" evidence="6">
    <location>
        <begin position="121"/>
        <end position="139"/>
    </location>
</feature>
<feature type="transmembrane region" description="Helical" evidence="6">
    <location>
        <begin position="33"/>
        <end position="54"/>
    </location>
</feature>
<feature type="transmembrane region" description="Helical" evidence="6">
    <location>
        <begin position="210"/>
        <end position="231"/>
    </location>
</feature>
<keyword evidence="4 6" id="KW-1133">Transmembrane helix</keyword>
<proteinExistence type="inferred from homology"/>
<dbReference type="EMBL" id="CP009889">
    <property type="protein sequence ID" value="AIY66540.1"/>
    <property type="molecule type" value="Genomic_DNA"/>
</dbReference>
<evidence type="ECO:0000256" key="1">
    <source>
        <dbReference type="ARBA" id="ARBA00004141"/>
    </source>
</evidence>
<name>A0A0A7EIQ6_9GAMM</name>
<evidence type="ECO:0000313" key="9">
    <source>
        <dbReference type="Proteomes" id="UP000030341"/>
    </source>
</evidence>
<keyword evidence="5 6" id="KW-0472">Membrane</keyword>
<dbReference type="InterPro" id="IPR050638">
    <property type="entry name" value="AA-Vitamin_Transporters"/>
</dbReference>
<dbReference type="KEGG" id="pseo:OM33_15450"/>
<dbReference type="Pfam" id="PF00892">
    <property type="entry name" value="EamA"/>
    <property type="match status" value="2"/>
</dbReference>
<feature type="transmembrane region" description="Helical" evidence="6">
    <location>
        <begin position="238"/>
        <end position="257"/>
    </location>
</feature>
<organism evidence="8 9">
    <name type="scientific">Pseudoalteromonas piratica</name>
    <dbReference type="NCBI Taxonomy" id="1348114"/>
    <lineage>
        <taxon>Bacteria</taxon>
        <taxon>Pseudomonadati</taxon>
        <taxon>Pseudomonadota</taxon>
        <taxon>Gammaproteobacteria</taxon>
        <taxon>Alteromonadales</taxon>
        <taxon>Pseudoalteromonadaceae</taxon>
        <taxon>Pseudoalteromonas</taxon>
    </lineage>
</organism>
<feature type="transmembrane region" description="Helical" evidence="6">
    <location>
        <begin position="7"/>
        <end position="27"/>
    </location>
</feature>
<comment type="subcellular location">
    <subcellularLocation>
        <location evidence="1">Membrane</location>
        <topology evidence="1">Multi-pass membrane protein</topology>
    </subcellularLocation>
</comment>
<feature type="transmembrane region" description="Helical" evidence="6">
    <location>
        <begin position="185"/>
        <end position="204"/>
    </location>
</feature>
<dbReference type="Proteomes" id="UP000030341">
    <property type="component" value="Chromosome 2"/>
</dbReference>
<feature type="domain" description="EamA" evidence="7">
    <location>
        <begin position="7"/>
        <end position="136"/>
    </location>
</feature>
<keyword evidence="9" id="KW-1185">Reference proteome</keyword>
<dbReference type="STRING" id="1348114.OM33_15450"/>
<feature type="transmembrane region" description="Helical" evidence="6">
    <location>
        <begin position="66"/>
        <end position="85"/>
    </location>
</feature>
<dbReference type="InterPro" id="IPR000620">
    <property type="entry name" value="EamA_dom"/>
</dbReference>
<dbReference type="SUPFAM" id="SSF103481">
    <property type="entry name" value="Multidrug resistance efflux transporter EmrE"/>
    <property type="match status" value="2"/>
</dbReference>
<evidence type="ECO:0000313" key="8">
    <source>
        <dbReference type="EMBL" id="AIY66540.1"/>
    </source>
</evidence>
<protein>
    <submittedName>
        <fullName evidence="8">Membrane protein</fullName>
    </submittedName>
</protein>
<dbReference type="PANTHER" id="PTHR32322:SF2">
    <property type="entry name" value="EAMA DOMAIN-CONTAINING PROTEIN"/>
    <property type="match status" value="1"/>
</dbReference>
<dbReference type="PANTHER" id="PTHR32322">
    <property type="entry name" value="INNER MEMBRANE TRANSPORTER"/>
    <property type="match status" value="1"/>
</dbReference>
<comment type="similarity">
    <text evidence="2">Belongs to the EamA transporter family.</text>
</comment>
<evidence type="ECO:0000256" key="4">
    <source>
        <dbReference type="ARBA" id="ARBA00022989"/>
    </source>
</evidence>
<evidence type="ECO:0000256" key="3">
    <source>
        <dbReference type="ARBA" id="ARBA00022692"/>
    </source>
</evidence>
<feature type="transmembrane region" description="Helical" evidence="6">
    <location>
        <begin position="91"/>
        <end position="109"/>
    </location>
</feature>
<evidence type="ECO:0000256" key="5">
    <source>
        <dbReference type="ARBA" id="ARBA00023136"/>
    </source>
</evidence>
<dbReference type="OrthoDB" id="9810556at2"/>
<feature type="domain" description="EamA" evidence="7">
    <location>
        <begin position="149"/>
        <end position="282"/>
    </location>
</feature>